<evidence type="ECO:0000313" key="1">
    <source>
        <dbReference type="EMBL" id="GFT21099.1"/>
    </source>
</evidence>
<keyword evidence="2" id="KW-1185">Reference proteome</keyword>
<accession>A0A8X6TKQ7</accession>
<reference evidence="1" key="1">
    <citation type="submission" date="2020-08" db="EMBL/GenBank/DDBJ databases">
        <title>Multicomponent nature underlies the extraordinary mechanical properties of spider dragline silk.</title>
        <authorList>
            <person name="Kono N."/>
            <person name="Nakamura H."/>
            <person name="Mori M."/>
            <person name="Yoshida Y."/>
            <person name="Ohtoshi R."/>
            <person name="Malay A.D."/>
            <person name="Moran D.A.P."/>
            <person name="Tomita M."/>
            <person name="Numata K."/>
            <person name="Arakawa K."/>
        </authorList>
    </citation>
    <scope>NUCLEOTIDE SEQUENCE</scope>
</reference>
<comment type="caution">
    <text evidence="1">The sequence shown here is derived from an EMBL/GenBank/DDBJ whole genome shotgun (WGS) entry which is preliminary data.</text>
</comment>
<evidence type="ECO:0000313" key="2">
    <source>
        <dbReference type="Proteomes" id="UP000887013"/>
    </source>
</evidence>
<dbReference type="AlphaFoldDB" id="A0A8X6TKQ7"/>
<dbReference type="EMBL" id="BMAW01105812">
    <property type="protein sequence ID" value="GFT21099.1"/>
    <property type="molecule type" value="Genomic_DNA"/>
</dbReference>
<organism evidence="1 2">
    <name type="scientific">Nephila pilipes</name>
    <name type="common">Giant wood spider</name>
    <name type="synonym">Nephila maculata</name>
    <dbReference type="NCBI Taxonomy" id="299642"/>
    <lineage>
        <taxon>Eukaryota</taxon>
        <taxon>Metazoa</taxon>
        <taxon>Ecdysozoa</taxon>
        <taxon>Arthropoda</taxon>
        <taxon>Chelicerata</taxon>
        <taxon>Arachnida</taxon>
        <taxon>Araneae</taxon>
        <taxon>Araneomorphae</taxon>
        <taxon>Entelegynae</taxon>
        <taxon>Araneoidea</taxon>
        <taxon>Nephilidae</taxon>
        <taxon>Nephila</taxon>
    </lineage>
</organism>
<proteinExistence type="predicted"/>
<gene>
    <name evidence="1" type="ORF">NPIL_680551</name>
</gene>
<name>A0A8X6TKQ7_NEPPI</name>
<protein>
    <submittedName>
        <fullName evidence="1">Uncharacterized protein</fullName>
    </submittedName>
</protein>
<dbReference type="Proteomes" id="UP000887013">
    <property type="component" value="Unassembled WGS sequence"/>
</dbReference>
<sequence length="106" mass="12051">MGHFSCVVPGARSTKRVRKNDLAPIAAINPSLLLGRKGTAGRLQLRGSCWGWEGRNQERDNSVEEPFIGRKMTTTLRSPNRHSRLQVLINDMTRSNKHVYFELPKH</sequence>